<reference evidence="1" key="1">
    <citation type="journal article" date="2021" name="Proc. Natl. Acad. Sci. U.S.A.">
        <title>A Catalog of Tens of Thousands of Viruses from Human Metagenomes Reveals Hidden Associations with Chronic Diseases.</title>
        <authorList>
            <person name="Tisza M.J."/>
            <person name="Buck C.B."/>
        </authorList>
    </citation>
    <scope>NUCLEOTIDE SEQUENCE</scope>
    <source>
        <strain evidence="1">CtLCA3</strain>
    </source>
</reference>
<dbReference type="EMBL" id="BK033283">
    <property type="protein sequence ID" value="DAD55528.1"/>
    <property type="molecule type" value="Genomic_DNA"/>
</dbReference>
<sequence length="246" mass="25966">MGIMKENKSLLKLLARAMELAMPNLRNYYRVTRKAKVVASYASAGQYYADVQPLRNDESPDPSEPVIPRVEIPIFWGGPKRGIVCPPAVGTLCDLSYYDGDPNYPRVSNFRWQGNSAPDCELEALIIQQEPGVSVKIDPTHNIITLTPANWCVEVGGNAEIKAGGNATVEAAGTLTIQAPQIVKKGNESGFGADGGTGEVTENVNRTTTGSLTVNGPLTVNGGLTVSGDSSVAGNSFAGSRSGGRI</sequence>
<protein>
    <submittedName>
        <fullName evidence="1">Baseplate protein</fullName>
    </submittedName>
</protein>
<dbReference type="SUPFAM" id="SSF69255">
    <property type="entry name" value="gp5 N-terminal domain-like"/>
    <property type="match status" value="1"/>
</dbReference>
<proteinExistence type="predicted"/>
<accession>A0A8D9UHF3</accession>
<evidence type="ECO:0000313" key="1">
    <source>
        <dbReference type="EMBL" id="DAD55528.1"/>
    </source>
</evidence>
<name>A0A8D9UHF3_9VIRU</name>
<organism evidence="1">
    <name type="scientific">Bacteriophage sp</name>
    <dbReference type="NCBI Taxonomy" id="38018"/>
    <lineage>
        <taxon>Viruses</taxon>
    </lineage>
</organism>